<gene>
    <name evidence="2" type="ORF">GFSPODELE1_LOCUS8740</name>
</gene>
<dbReference type="EMBL" id="OZ037950">
    <property type="protein sequence ID" value="CAL1712252.1"/>
    <property type="molecule type" value="Genomic_DNA"/>
</dbReference>
<feature type="region of interest" description="Disordered" evidence="1">
    <location>
        <begin position="801"/>
        <end position="844"/>
    </location>
</feature>
<dbReference type="Proteomes" id="UP001497453">
    <property type="component" value="Chromosome 7"/>
</dbReference>
<evidence type="ECO:0000256" key="1">
    <source>
        <dbReference type="SAM" id="MobiDB-lite"/>
    </source>
</evidence>
<evidence type="ECO:0000313" key="3">
    <source>
        <dbReference type="Proteomes" id="UP001497453"/>
    </source>
</evidence>
<reference evidence="3" key="1">
    <citation type="submission" date="2024-04" db="EMBL/GenBank/DDBJ databases">
        <authorList>
            <person name="Shaw F."/>
            <person name="Minotto A."/>
        </authorList>
    </citation>
    <scope>NUCLEOTIDE SEQUENCE [LARGE SCALE GENOMIC DNA]</scope>
</reference>
<keyword evidence="3" id="KW-1185">Reference proteome</keyword>
<feature type="region of interest" description="Disordered" evidence="1">
    <location>
        <begin position="190"/>
        <end position="263"/>
    </location>
</feature>
<name>A0ABP1DYI0_9APHY</name>
<proteinExistence type="predicted"/>
<accession>A0ABP1DYI0</accession>
<protein>
    <submittedName>
        <fullName evidence="2">Uncharacterized protein</fullName>
    </submittedName>
</protein>
<feature type="compositionally biased region" description="Acidic residues" evidence="1">
    <location>
        <begin position="211"/>
        <end position="263"/>
    </location>
</feature>
<evidence type="ECO:0000313" key="2">
    <source>
        <dbReference type="EMBL" id="CAL1712252.1"/>
    </source>
</evidence>
<organism evidence="2 3">
    <name type="scientific">Somion occarium</name>
    <dbReference type="NCBI Taxonomy" id="3059160"/>
    <lineage>
        <taxon>Eukaryota</taxon>
        <taxon>Fungi</taxon>
        <taxon>Dikarya</taxon>
        <taxon>Basidiomycota</taxon>
        <taxon>Agaricomycotina</taxon>
        <taxon>Agaricomycetes</taxon>
        <taxon>Polyporales</taxon>
        <taxon>Cerrenaceae</taxon>
        <taxon>Somion</taxon>
    </lineage>
</organism>
<feature type="compositionally biased region" description="Polar residues" evidence="1">
    <location>
        <begin position="801"/>
        <end position="839"/>
    </location>
</feature>
<sequence>MYLRPPAIHQIHNEESWPVPVKKLASLLRKPLPSLKVGHVTSKSDISPAAAMILAELAEGVYDNYVSSDVVSNPLYDVLNIVLTVAAGMRQLVKISDITGMSHRTSTLTYSLLATIGRHMSQELCQLSNVPFILPRTKGDAGAYHSPTEGPLQVEGISTLLMACIITPERLVTSSAVSTCEPDNYTDVISAGNSDSNSSEARRALAFSGNEDAEVEENNEEEEVDDDDNSDNNDDSNDEEGEENEEEEQEEDQEEDQEEEQEIENNNVKPLPFPVLNAPFDAHVLPGRGNRFCAALPVISVADSANIEPLLSSVLYQRFVWGIDEPVVGFVISEYGTVVQLYLGWLDLDHNVPSVNIGCSTTSGVGNPALGVFDLTVPSSSCLLAQFILNLKSHCEEIGLAATRNRFRDFCWRSDHQGKDKEEFGSDDSVHAGDAHIRQWLQSIPAEGTHSDSSMRRIGATLASKHVNEVHQMTTDDENLEAPRRLEIEINDTVESGSNMMPSDITENKDDVDDDASHISIDSSQLYVIHQRLLRPDPYDFHVFFWLTERNVALIGRFPQNPKQPEYLEMNRMVAQYEKDVQFHWPAAWPQTMKSHHRSMIDVVSRGLSSLKEKGEEINDLDSSLLPFLLQKMDFMFSCFPETADGSLEQHLKDAYETKQRLSSPWDCLLYHFYIHDSTEVVSTSVLSNVTLNLSLNKVANFLLNGEEEPARNMLAALVEECVLRYLEQLPYLSMDRKKEALAGATVAMRCSSMVTSVLEEGEAFQTHILNRALKDPLTMDCDAVLVTRVEEHVNLLQTQDSKSTTHCQQTGSASSPCSQWIQSPSTQSCNPRMSNSKTGKGGAPDLGKQKYPYSILPRMIVKNRENARDAFWDTLMCCVSAVEYLASLGIEDFPVYGVFASGSVGNLIMTWHSSASKRIYVFERYLKTFDVSDPVDIFWFSVFLLRLRMSQDLNLLTYASSLHVDNAKTWSQYDQTCFLRGTSL</sequence>